<dbReference type="STRING" id="44941.A0A397UZW0"/>
<dbReference type="PANTHER" id="PTHR33558">
    <property type="entry name" value="GLUTAREDOXIN-LIKE PROTEIN C5ORF63 HOMOLOG"/>
    <property type="match status" value="1"/>
</dbReference>
<protein>
    <recommendedName>
        <fullName evidence="1">Glutaredoxin-like protein</fullName>
    </recommendedName>
</protein>
<dbReference type="Pfam" id="PF05768">
    <property type="entry name" value="Glrx-like"/>
    <property type="match status" value="1"/>
</dbReference>
<comment type="caution">
    <text evidence="2">The sequence shown here is derived from an EMBL/GenBank/DDBJ whole genome shotgun (WGS) entry which is preliminary data.</text>
</comment>
<reference evidence="2 3" key="1">
    <citation type="submission" date="2018-06" db="EMBL/GenBank/DDBJ databases">
        <title>Comparative genomics reveals the genomic features of Rhizophagus irregularis, R. cerebriforme, R. diaphanum and Gigaspora rosea, and their symbiotic lifestyle signature.</title>
        <authorList>
            <person name="Morin E."/>
            <person name="San Clemente H."/>
            <person name="Chen E.C.H."/>
            <person name="De La Providencia I."/>
            <person name="Hainaut M."/>
            <person name="Kuo A."/>
            <person name="Kohler A."/>
            <person name="Murat C."/>
            <person name="Tang N."/>
            <person name="Roy S."/>
            <person name="Loubradou J."/>
            <person name="Henrissat B."/>
            <person name="Grigoriev I.V."/>
            <person name="Corradi N."/>
            <person name="Roux C."/>
            <person name="Martin F.M."/>
        </authorList>
    </citation>
    <scope>NUCLEOTIDE SEQUENCE [LARGE SCALE GENOMIC DNA]</scope>
    <source>
        <strain evidence="2 3">DAOM 194757</strain>
    </source>
</reference>
<evidence type="ECO:0000313" key="3">
    <source>
        <dbReference type="Proteomes" id="UP000266673"/>
    </source>
</evidence>
<dbReference type="PANTHER" id="PTHR33558:SF1">
    <property type="entry name" value="GLUTAREDOXIN-LIKE PROTEIN C5ORF63 HOMOLOG"/>
    <property type="match status" value="1"/>
</dbReference>
<accession>A0A397UZW0</accession>
<dbReference type="Gene3D" id="3.40.30.10">
    <property type="entry name" value="Glutaredoxin"/>
    <property type="match status" value="1"/>
</dbReference>
<dbReference type="InterPro" id="IPR036249">
    <property type="entry name" value="Thioredoxin-like_sf"/>
</dbReference>
<dbReference type="OrthoDB" id="429967at2759"/>
<dbReference type="SUPFAM" id="SSF52833">
    <property type="entry name" value="Thioredoxin-like"/>
    <property type="match status" value="1"/>
</dbReference>
<proteinExistence type="inferred from homology"/>
<keyword evidence="1" id="KW-0249">Electron transport</keyword>
<evidence type="ECO:0000256" key="1">
    <source>
        <dbReference type="RuleBase" id="RU363082"/>
    </source>
</evidence>
<name>A0A397UZW0_9GLOM</name>
<dbReference type="EMBL" id="QKWP01000722">
    <property type="protein sequence ID" value="RIB15780.1"/>
    <property type="molecule type" value="Genomic_DNA"/>
</dbReference>
<evidence type="ECO:0000313" key="2">
    <source>
        <dbReference type="EMBL" id="RIB15780.1"/>
    </source>
</evidence>
<dbReference type="AlphaFoldDB" id="A0A397UZW0"/>
<organism evidence="2 3">
    <name type="scientific">Gigaspora rosea</name>
    <dbReference type="NCBI Taxonomy" id="44941"/>
    <lineage>
        <taxon>Eukaryota</taxon>
        <taxon>Fungi</taxon>
        <taxon>Fungi incertae sedis</taxon>
        <taxon>Mucoromycota</taxon>
        <taxon>Glomeromycotina</taxon>
        <taxon>Glomeromycetes</taxon>
        <taxon>Diversisporales</taxon>
        <taxon>Gigasporaceae</taxon>
        <taxon>Gigaspora</taxon>
    </lineage>
</organism>
<keyword evidence="3" id="KW-1185">Reference proteome</keyword>
<dbReference type="InterPro" id="IPR008554">
    <property type="entry name" value="Glutaredoxin-like"/>
</dbReference>
<gene>
    <name evidence="2" type="ORF">C2G38_2039105</name>
</gene>
<sequence>MASTNRIILTLFTSKSCSLCNDAKYTIDQMRSKIQFDLIQKDIKHSENSVWFHKYKYDIPVLHLNNQFLFKHKVKKDKLELVLKKFQETGKIPSEFIDEEVKTS</sequence>
<comment type="similarity">
    <text evidence="1">Belongs to the glutaredoxin family.</text>
</comment>
<dbReference type="InterPro" id="IPR052565">
    <property type="entry name" value="Glutaredoxin-like_YDR286C"/>
</dbReference>
<dbReference type="Proteomes" id="UP000266673">
    <property type="component" value="Unassembled WGS sequence"/>
</dbReference>
<keyword evidence="1" id="KW-0813">Transport</keyword>